<keyword evidence="6 8" id="KW-0346">Stress response</keyword>
<feature type="domain" description="J" evidence="9">
    <location>
        <begin position="5"/>
        <end position="70"/>
    </location>
</feature>
<proteinExistence type="inferred from homology"/>
<feature type="binding site" evidence="8">
    <location>
        <position position="180"/>
    </location>
    <ligand>
        <name>Zn(2+)</name>
        <dbReference type="ChEBI" id="CHEBI:29105"/>
        <label>1</label>
    </ligand>
</feature>
<dbReference type="SUPFAM" id="SSF49493">
    <property type="entry name" value="HSP40/DnaJ peptide-binding domain"/>
    <property type="match status" value="2"/>
</dbReference>
<dbReference type="CDD" id="cd10747">
    <property type="entry name" value="DnaJ_C"/>
    <property type="match status" value="1"/>
</dbReference>
<keyword evidence="3 8" id="KW-0677">Repeat</keyword>
<evidence type="ECO:0000256" key="8">
    <source>
        <dbReference type="HAMAP-Rule" id="MF_01152"/>
    </source>
</evidence>
<comment type="cofactor">
    <cofactor evidence="8">
        <name>Zn(2+)</name>
        <dbReference type="ChEBI" id="CHEBI:29105"/>
    </cofactor>
    <text evidence="8">Binds 2 Zn(2+) ions per monomer.</text>
</comment>
<dbReference type="Gene3D" id="2.60.260.20">
    <property type="entry name" value="Urease metallochaperone UreE, N-terminal domain"/>
    <property type="match status" value="2"/>
</dbReference>
<reference evidence="10" key="1">
    <citation type="submission" date="2022-06" db="EMBL/GenBank/DDBJ databases">
        <title>CFH 74404 Thermomicrobiaceae sp.</title>
        <authorList>
            <person name="Ming H."/>
            <person name="Li W.-J."/>
            <person name="Zhao Z."/>
        </authorList>
    </citation>
    <scope>NUCLEOTIDE SEQUENCE</scope>
    <source>
        <strain evidence="10">CFH 74404</strain>
    </source>
</reference>
<evidence type="ECO:0000256" key="5">
    <source>
        <dbReference type="ARBA" id="ARBA00022833"/>
    </source>
</evidence>
<comment type="domain">
    <text evidence="8">The J domain is necessary and sufficient to stimulate DnaK ATPase activity. Zinc center 1 plays an important role in the autonomous, DnaK-independent chaperone activity of DnaJ. Zinc center 2 is essential for interaction with DnaK and for DnaJ activity.</text>
</comment>
<evidence type="ECO:0000256" key="4">
    <source>
        <dbReference type="ARBA" id="ARBA00022771"/>
    </source>
</evidence>
<comment type="function">
    <text evidence="8">Participates actively in the response to hyperosmotic and heat shock by preventing the aggregation of stress-denatured proteins and by disaggregating proteins, also in an autonomous, DnaK-independent fashion. Unfolded proteins bind initially to DnaJ; upon interaction with the DnaJ-bound protein, DnaK hydrolyzes its bound ATP, resulting in the formation of a stable complex. GrpE releases ADP from DnaK; ATP binding to DnaK triggers the release of the substrate protein, thus completing the reaction cycle. Several rounds of ATP-dependent interactions between DnaJ, DnaK and GrpE are required for fully efficient folding. Also involved, together with DnaK and GrpE, in the DNA replication of plasmids through activation of initiation proteins.</text>
</comment>
<dbReference type="InterPro" id="IPR002939">
    <property type="entry name" value="DnaJ_C"/>
</dbReference>
<dbReference type="Pfam" id="PF00226">
    <property type="entry name" value="DnaJ"/>
    <property type="match status" value="1"/>
</dbReference>
<dbReference type="CDD" id="cd06257">
    <property type="entry name" value="DnaJ"/>
    <property type="match status" value="1"/>
</dbReference>
<evidence type="ECO:0000256" key="1">
    <source>
        <dbReference type="ARBA" id="ARBA00022705"/>
    </source>
</evidence>
<dbReference type="InterPro" id="IPR036869">
    <property type="entry name" value="J_dom_sf"/>
</dbReference>
<evidence type="ECO:0000256" key="6">
    <source>
        <dbReference type="ARBA" id="ARBA00023016"/>
    </source>
</evidence>
<dbReference type="PROSITE" id="PS50076">
    <property type="entry name" value="DNAJ_2"/>
    <property type="match status" value="1"/>
</dbReference>
<dbReference type="Proteomes" id="UP001165306">
    <property type="component" value="Unassembled WGS sequence"/>
</dbReference>
<dbReference type="GO" id="GO:0051082">
    <property type="term" value="F:unfolded protein binding"/>
    <property type="evidence" value="ECO:0007669"/>
    <property type="project" value="UniProtKB-UniRule"/>
</dbReference>
<keyword evidence="2 8" id="KW-0479">Metal-binding</keyword>
<comment type="similarity">
    <text evidence="8">Belongs to the DnaJ family.</text>
</comment>
<evidence type="ECO:0000256" key="2">
    <source>
        <dbReference type="ARBA" id="ARBA00022723"/>
    </source>
</evidence>
<evidence type="ECO:0000256" key="7">
    <source>
        <dbReference type="ARBA" id="ARBA00023186"/>
    </source>
</evidence>
<dbReference type="AlphaFoldDB" id="A0AA41WA57"/>
<comment type="subunit">
    <text evidence="8">Homodimer.</text>
</comment>
<dbReference type="PANTHER" id="PTHR43096:SF52">
    <property type="entry name" value="DNAJ HOMOLOG 1, MITOCHONDRIAL-RELATED"/>
    <property type="match status" value="1"/>
</dbReference>
<dbReference type="InterPro" id="IPR012724">
    <property type="entry name" value="DnaJ"/>
</dbReference>
<dbReference type="Pfam" id="PF01556">
    <property type="entry name" value="DnaJ_C"/>
    <property type="match status" value="1"/>
</dbReference>
<dbReference type="Gene3D" id="1.10.287.110">
    <property type="entry name" value="DnaJ domain"/>
    <property type="match status" value="1"/>
</dbReference>
<dbReference type="SMART" id="SM00271">
    <property type="entry name" value="DnaJ"/>
    <property type="match status" value="1"/>
</dbReference>
<feature type="binding site" evidence="8">
    <location>
        <position position="177"/>
    </location>
    <ligand>
        <name>Zn(2+)</name>
        <dbReference type="ChEBI" id="CHEBI:29105"/>
        <label>1</label>
    </ligand>
</feature>
<dbReference type="InterPro" id="IPR018253">
    <property type="entry name" value="DnaJ_domain_CS"/>
</dbReference>
<protein>
    <recommendedName>
        <fullName evidence="8">Chaperone protein DnaJ</fullName>
    </recommendedName>
</protein>
<organism evidence="10 11">
    <name type="scientific">Thermalbibacter longus</name>
    <dbReference type="NCBI Taxonomy" id="2951981"/>
    <lineage>
        <taxon>Bacteria</taxon>
        <taxon>Pseudomonadati</taxon>
        <taxon>Thermomicrobiota</taxon>
        <taxon>Thermomicrobia</taxon>
        <taxon>Thermomicrobiales</taxon>
        <taxon>Thermomicrobiaceae</taxon>
        <taxon>Thermalbibacter</taxon>
    </lineage>
</organism>
<dbReference type="PRINTS" id="PR00625">
    <property type="entry name" value="JDOMAIN"/>
</dbReference>
<dbReference type="EMBL" id="JAMSLR010000002">
    <property type="protein sequence ID" value="MCM8748331.1"/>
    <property type="molecule type" value="Genomic_DNA"/>
</dbReference>
<dbReference type="InterPro" id="IPR008971">
    <property type="entry name" value="HSP40/DnaJ_pept-bd"/>
</dbReference>
<dbReference type="PANTHER" id="PTHR43096">
    <property type="entry name" value="DNAJ HOMOLOG 1, MITOCHONDRIAL-RELATED"/>
    <property type="match status" value="1"/>
</dbReference>
<gene>
    <name evidence="8" type="primary">dnaJ</name>
    <name evidence="10" type="ORF">NET02_04170</name>
</gene>
<evidence type="ECO:0000259" key="9">
    <source>
        <dbReference type="PROSITE" id="PS50076"/>
    </source>
</evidence>
<feature type="binding site" evidence="8">
    <location>
        <position position="191"/>
    </location>
    <ligand>
        <name>Zn(2+)</name>
        <dbReference type="ChEBI" id="CHEBI:29105"/>
        <label>1</label>
    </ligand>
</feature>
<dbReference type="RefSeq" id="WP_284056112.1">
    <property type="nucleotide sequence ID" value="NZ_JAMSLR010000002.1"/>
</dbReference>
<evidence type="ECO:0000313" key="10">
    <source>
        <dbReference type="EMBL" id="MCM8748331.1"/>
    </source>
</evidence>
<dbReference type="GO" id="GO:0006260">
    <property type="term" value="P:DNA replication"/>
    <property type="evidence" value="ECO:0007669"/>
    <property type="project" value="UniProtKB-KW"/>
</dbReference>
<dbReference type="GO" id="GO:0008270">
    <property type="term" value="F:zinc ion binding"/>
    <property type="evidence" value="ECO:0007669"/>
    <property type="project" value="UniProtKB-UniRule"/>
</dbReference>
<dbReference type="FunFam" id="2.60.260.20:FF:000005">
    <property type="entry name" value="Chaperone protein dnaJ 1, mitochondrial"/>
    <property type="match status" value="1"/>
</dbReference>
<feature type="binding site" evidence="8">
    <location>
        <position position="194"/>
    </location>
    <ligand>
        <name>Zn(2+)</name>
        <dbReference type="ChEBI" id="CHEBI:29105"/>
        <label>1</label>
    </ligand>
</feature>
<dbReference type="InterPro" id="IPR001623">
    <property type="entry name" value="DnaJ_domain"/>
</dbReference>
<keyword evidence="4" id="KW-0863">Zinc-finger</keyword>
<dbReference type="GO" id="GO:0005737">
    <property type="term" value="C:cytoplasm"/>
    <property type="evidence" value="ECO:0007669"/>
    <property type="project" value="UniProtKB-SubCell"/>
</dbReference>
<dbReference type="GO" id="GO:0042026">
    <property type="term" value="P:protein refolding"/>
    <property type="evidence" value="ECO:0007669"/>
    <property type="project" value="TreeGrafter"/>
</dbReference>
<comment type="subcellular location">
    <subcellularLocation>
        <location evidence="8">Cytoplasm</location>
    </subcellularLocation>
</comment>
<evidence type="ECO:0000313" key="11">
    <source>
        <dbReference type="Proteomes" id="UP001165306"/>
    </source>
</evidence>
<comment type="caution">
    <text evidence="10">The sequence shown here is derived from an EMBL/GenBank/DDBJ whole genome shotgun (WGS) entry which is preliminary data.</text>
</comment>
<keyword evidence="11" id="KW-1185">Reference proteome</keyword>
<dbReference type="SUPFAM" id="SSF46565">
    <property type="entry name" value="Chaperone J-domain"/>
    <property type="match status" value="1"/>
</dbReference>
<dbReference type="GO" id="GO:0005524">
    <property type="term" value="F:ATP binding"/>
    <property type="evidence" value="ECO:0007669"/>
    <property type="project" value="InterPro"/>
</dbReference>
<evidence type="ECO:0000256" key="3">
    <source>
        <dbReference type="ARBA" id="ARBA00022737"/>
    </source>
</evidence>
<dbReference type="HAMAP" id="MF_01152">
    <property type="entry name" value="DnaJ"/>
    <property type="match status" value="1"/>
</dbReference>
<dbReference type="PROSITE" id="PS00636">
    <property type="entry name" value="DNAJ_1"/>
    <property type="match status" value="1"/>
</dbReference>
<name>A0AA41WA57_9BACT</name>
<comment type="caution">
    <text evidence="8">Lacks conserved residue(s) required for the propagation of feature annotation.</text>
</comment>
<keyword evidence="1 8" id="KW-0235">DNA replication</keyword>
<dbReference type="GO" id="GO:0009408">
    <property type="term" value="P:response to heat"/>
    <property type="evidence" value="ECO:0007669"/>
    <property type="project" value="InterPro"/>
</dbReference>
<sequence length="348" mass="39468">MEFKDYYKILGVPRDADEKTIKAAYRRLARKYHPDVNKGDPKAEEKFKEINEAYEVLKDPEKRAKYDRFGADWERYQQAAGARAETTDFFEWLFGSRPGAETRQERRERAGQGFSDFFDLLFGEFGETLGRAGTRERRRVHQRPQRGQDYEHPIEVSLREAYHGATRRLDVKIDERCPTCGGSGLNGRGICLTCQGTGFVSRTKTLEVKIPPGVRDGSRIRIAGQGGPGVDGGPPGDLYLKVVLLPDPRFEVDGDNLRTEVEVPLYTALLGGEVVVPTLDRPVVLRIPPETQNGQVFRLRGKGMPSLKGDQRGDLLVRVKVVLPTKLTPEERQLFERLRELRESRVRA</sequence>
<keyword evidence="7 8" id="KW-0143">Chaperone</keyword>
<keyword evidence="8" id="KW-0963">Cytoplasm</keyword>
<dbReference type="SUPFAM" id="SSF57938">
    <property type="entry name" value="DnaJ/Hsp40 cysteine-rich domain"/>
    <property type="match status" value="1"/>
</dbReference>
<keyword evidence="5 8" id="KW-0862">Zinc</keyword>
<accession>A0AA41WA57</accession>
<dbReference type="InterPro" id="IPR036410">
    <property type="entry name" value="HSP_DnaJ_Cys-rich_dom_sf"/>
</dbReference>